<feature type="compositionally biased region" description="Polar residues" evidence="2">
    <location>
        <begin position="348"/>
        <end position="364"/>
    </location>
</feature>
<feature type="region of interest" description="Disordered" evidence="2">
    <location>
        <begin position="323"/>
        <end position="418"/>
    </location>
</feature>
<reference evidence="3" key="1">
    <citation type="submission" date="2023-07" db="EMBL/GenBank/DDBJ databases">
        <authorList>
            <consortium name="AG Swart"/>
            <person name="Singh M."/>
            <person name="Singh A."/>
            <person name="Seah K."/>
            <person name="Emmerich C."/>
        </authorList>
    </citation>
    <scope>NUCLEOTIDE SEQUENCE</scope>
    <source>
        <strain evidence="3">DP1</strain>
    </source>
</reference>
<proteinExistence type="predicted"/>
<feature type="coiled-coil region" evidence="1">
    <location>
        <begin position="63"/>
        <end position="171"/>
    </location>
</feature>
<feature type="coiled-coil region" evidence="1">
    <location>
        <begin position="199"/>
        <end position="233"/>
    </location>
</feature>
<comment type="caution">
    <text evidence="3">The sequence shown here is derived from an EMBL/GenBank/DDBJ whole genome shotgun (WGS) entry which is preliminary data.</text>
</comment>
<protein>
    <submittedName>
        <fullName evidence="3">Uncharacterized protein</fullName>
    </submittedName>
</protein>
<keyword evidence="4" id="KW-1185">Reference proteome</keyword>
<evidence type="ECO:0000313" key="4">
    <source>
        <dbReference type="Proteomes" id="UP001295684"/>
    </source>
</evidence>
<evidence type="ECO:0000313" key="3">
    <source>
        <dbReference type="EMBL" id="CAI2365710.1"/>
    </source>
</evidence>
<evidence type="ECO:0000256" key="1">
    <source>
        <dbReference type="SAM" id="Coils"/>
    </source>
</evidence>
<name>A0AAD1X9A3_EUPCR</name>
<evidence type="ECO:0000256" key="2">
    <source>
        <dbReference type="SAM" id="MobiDB-lite"/>
    </source>
</evidence>
<feature type="region of interest" description="Disordered" evidence="2">
    <location>
        <begin position="1"/>
        <end position="49"/>
    </location>
</feature>
<feature type="compositionally biased region" description="Basic and acidic residues" evidence="2">
    <location>
        <begin position="13"/>
        <end position="49"/>
    </location>
</feature>
<feature type="compositionally biased region" description="Polar residues" evidence="2">
    <location>
        <begin position="377"/>
        <end position="386"/>
    </location>
</feature>
<keyword evidence="1" id="KW-0175">Coiled coil</keyword>
<accession>A0AAD1X9A3</accession>
<dbReference type="AlphaFoldDB" id="A0AAD1X9A3"/>
<gene>
    <name evidence="3" type="ORF">ECRASSUSDP1_LOCUS7008</name>
</gene>
<dbReference type="EMBL" id="CAMPGE010006812">
    <property type="protein sequence ID" value="CAI2365710.1"/>
    <property type="molecule type" value="Genomic_DNA"/>
</dbReference>
<sequence>MDSSYDNSDDDKNETLARKKGDTMDHSKLDKHMSRVAKDRAGKAEDDKDKALGKLRSINFRLRKKLKYLNEKVEKAIDRTETKRILAARKKAPKNTAHMIRVKDKEIENAQKQTEAYQIEIQKLQHKIDETSQVGKMIEMEQEVRDHKAAINELKKEIKDKELLLENLAKSDDPSYKIKNMINEIRMWKEKIQSRAELYEKNENNVNGQSERLPEIEKENDELMSQIQHLDAKIDLEASKGKDKKVKKDLEDIGESVKTSKEQYEMCKKNNEKEIRAQQKKTDEVFKERDDLYRKFKELEQEKRISSLKLREVARMLKHNQLNPIMPIKTKNGLTARRGEPGKKKTLNQRGSTSNLHSGINSKGKSVLSGEKKLNRGKNNQSTQLLHKQKQYSKPNDDSDEDLEKNQVIDYSKIKRKA</sequence>
<dbReference type="Proteomes" id="UP001295684">
    <property type="component" value="Unassembled WGS sequence"/>
</dbReference>
<organism evidence="3 4">
    <name type="scientific">Euplotes crassus</name>
    <dbReference type="NCBI Taxonomy" id="5936"/>
    <lineage>
        <taxon>Eukaryota</taxon>
        <taxon>Sar</taxon>
        <taxon>Alveolata</taxon>
        <taxon>Ciliophora</taxon>
        <taxon>Intramacronucleata</taxon>
        <taxon>Spirotrichea</taxon>
        <taxon>Hypotrichia</taxon>
        <taxon>Euplotida</taxon>
        <taxon>Euplotidae</taxon>
        <taxon>Moneuplotes</taxon>
    </lineage>
</organism>